<protein>
    <submittedName>
        <fullName evidence="1">Uncharacterized protein</fullName>
    </submittedName>
</protein>
<keyword evidence="2" id="KW-1185">Reference proteome</keyword>
<sequence length="60" mass="6503">MVLNVHRRVLPVPVSQAGWAIDELLAPSTIWPGDAWPAMRLRPGLVEGPAAGTVRCDTAW</sequence>
<accession>A0A399JBT3</accession>
<dbReference type="EMBL" id="QQXK01000022">
    <property type="protein sequence ID" value="RII41699.1"/>
    <property type="molecule type" value="Genomic_DNA"/>
</dbReference>
<dbReference type="AlphaFoldDB" id="A0A399JBT3"/>
<evidence type="ECO:0000313" key="2">
    <source>
        <dbReference type="Proteomes" id="UP000265419"/>
    </source>
</evidence>
<gene>
    <name evidence="1" type="ORF">DWB68_11040</name>
</gene>
<evidence type="ECO:0000313" key="1">
    <source>
        <dbReference type="EMBL" id="RII41699.1"/>
    </source>
</evidence>
<dbReference type="RefSeq" id="WP_119425186.1">
    <property type="nucleotide sequence ID" value="NZ_QQXK01000022.1"/>
</dbReference>
<reference evidence="1 2" key="1">
    <citation type="submission" date="2018-07" db="EMBL/GenBank/DDBJ databases">
        <title>Arthrobacter sp. nov., isolated from raw cow's milk with high bacterial count.</title>
        <authorList>
            <person name="Hahne J."/>
            <person name="Isele D."/>
            <person name="Lipski A."/>
        </authorList>
    </citation>
    <scope>NUCLEOTIDE SEQUENCE [LARGE SCALE GENOMIC DNA]</scope>
    <source>
        <strain evidence="1 2">JZ R-35</strain>
    </source>
</reference>
<proteinExistence type="predicted"/>
<dbReference type="Proteomes" id="UP000265419">
    <property type="component" value="Unassembled WGS sequence"/>
</dbReference>
<comment type="caution">
    <text evidence="1">The sequence shown here is derived from an EMBL/GenBank/DDBJ whole genome shotgun (WGS) entry which is preliminary data.</text>
</comment>
<organism evidence="1 2">
    <name type="scientific">Galactobacter valiniphilus</name>
    <dbReference type="NCBI Taxonomy" id="2676122"/>
    <lineage>
        <taxon>Bacteria</taxon>
        <taxon>Bacillati</taxon>
        <taxon>Actinomycetota</taxon>
        <taxon>Actinomycetes</taxon>
        <taxon>Micrococcales</taxon>
        <taxon>Micrococcaceae</taxon>
        <taxon>Galactobacter</taxon>
    </lineage>
</organism>
<name>A0A399JBT3_9MICC</name>